<feature type="transmembrane region" description="Helical" evidence="1">
    <location>
        <begin position="7"/>
        <end position="29"/>
    </location>
</feature>
<keyword evidence="1" id="KW-0472">Membrane</keyword>
<proteinExistence type="predicted"/>
<keyword evidence="1" id="KW-0812">Transmembrane</keyword>
<protein>
    <submittedName>
        <fullName evidence="2">Uncharacterized protein</fullName>
    </submittedName>
</protein>
<name>A0A182S241_ANOFN</name>
<dbReference type="VEuPathDB" id="VectorBase:AFUN014526"/>
<keyword evidence="1" id="KW-1133">Transmembrane helix</keyword>
<accession>A0A182S241</accession>
<organism evidence="2">
    <name type="scientific">Anopheles funestus</name>
    <name type="common">African malaria mosquito</name>
    <dbReference type="NCBI Taxonomy" id="62324"/>
    <lineage>
        <taxon>Eukaryota</taxon>
        <taxon>Metazoa</taxon>
        <taxon>Ecdysozoa</taxon>
        <taxon>Arthropoda</taxon>
        <taxon>Hexapoda</taxon>
        <taxon>Insecta</taxon>
        <taxon>Pterygota</taxon>
        <taxon>Neoptera</taxon>
        <taxon>Endopterygota</taxon>
        <taxon>Diptera</taxon>
        <taxon>Nematocera</taxon>
        <taxon>Culicoidea</taxon>
        <taxon>Culicidae</taxon>
        <taxon>Anophelinae</taxon>
        <taxon>Anopheles</taxon>
    </lineage>
</organism>
<dbReference type="EnsemblMetazoa" id="AFUN014526-RA">
    <property type="protein sequence ID" value="AFUN014526-PA"/>
    <property type="gene ID" value="AFUN014526"/>
</dbReference>
<feature type="transmembrane region" description="Helical" evidence="1">
    <location>
        <begin position="79"/>
        <end position="99"/>
    </location>
</feature>
<reference evidence="2" key="1">
    <citation type="submission" date="2020-05" db="UniProtKB">
        <authorList>
            <consortium name="EnsemblMetazoa"/>
        </authorList>
    </citation>
    <scope>IDENTIFICATION</scope>
    <source>
        <strain evidence="2">FUMOZ</strain>
    </source>
</reference>
<sequence length="119" mass="13883">MGIFRKISFVVALFNVLLLFVCFFVFYRYKSINLYYNRLRVCVAIKVWSCTERHSSICLLSIYLCSLLVFAFPFFPPLLLTIIISHSFAFSIIFHSLAFCTQDDHVCVVVEFCLTIKVQ</sequence>
<evidence type="ECO:0000256" key="1">
    <source>
        <dbReference type="SAM" id="Phobius"/>
    </source>
</evidence>
<dbReference type="AlphaFoldDB" id="A0A182S241"/>
<evidence type="ECO:0000313" key="2">
    <source>
        <dbReference type="EnsemblMetazoa" id="AFUN014526-PA"/>
    </source>
</evidence>